<reference evidence="2" key="1">
    <citation type="submission" date="2023-11" db="EMBL/GenBank/DDBJ databases">
        <authorList>
            <person name="De Vega J J."/>
            <person name="De Vega J J."/>
        </authorList>
    </citation>
    <scope>NUCLEOTIDE SEQUENCE</scope>
</reference>
<dbReference type="Proteomes" id="UP001295794">
    <property type="component" value="Unassembled WGS sequence"/>
</dbReference>
<name>A0AAD2H938_9AGAR</name>
<comment type="caution">
    <text evidence="2">The sequence shown here is derived from an EMBL/GenBank/DDBJ whole genome shotgun (WGS) entry which is preliminary data.</text>
</comment>
<dbReference type="EMBL" id="CAVNYO010000177">
    <property type="protein sequence ID" value="CAK5271813.1"/>
    <property type="molecule type" value="Genomic_DNA"/>
</dbReference>
<feature type="compositionally biased region" description="Pro residues" evidence="1">
    <location>
        <begin position="86"/>
        <end position="96"/>
    </location>
</feature>
<organism evidence="2 3">
    <name type="scientific">Mycena citricolor</name>
    <dbReference type="NCBI Taxonomy" id="2018698"/>
    <lineage>
        <taxon>Eukaryota</taxon>
        <taxon>Fungi</taxon>
        <taxon>Dikarya</taxon>
        <taxon>Basidiomycota</taxon>
        <taxon>Agaricomycotina</taxon>
        <taxon>Agaricomycetes</taxon>
        <taxon>Agaricomycetidae</taxon>
        <taxon>Agaricales</taxon>
        <taxon>Marasmiineae</taxon>
        <taxon>Mycenaceae</taxon>
        <taxon>Mycena</taxon>
    </lineage>
</organism>
<accession>A0AAD2H938</accession>
<sequence length="237" mass="26109">METALKMLELDDILICQKNLPSSACTAHESTILYRFPLLSGSPSPPPLIPSLPDLAHQDQSGPSNPYLALPPPEDEIPDLDELPSEQPPSPPPTTPAPTMSGHHHITLAADPPYFDGDKTKYMGFVDLCTAYIGVYRSEFSTDETKILFILSYLCNEAGTSCAASRWAMNWKQHNYQAERKRHSMDVYVQITGLDSGKTRGVKALLDSGCSTCCIDTDYARAEKLDIQELPQPIVAR</sequence>
<protein>
    <submittedName>
        <fullName evidence="2">Uncharacterized protein</fullName>
    </submittedName>
</protein>
<gene>
    <name evidence="2" type="ORF">MYCIT1_LOCUS17136</name>
</gene>
<evidence type="ECO:0000313" key="2">
    <source>
        <dbReference type="EMBL" id="CAK5271813.1"/>
    </source>
</evidence>
<keyword evidence="3" id="KW-1185">Reference proteome</keyword>
<feature type="compositionally biased region" description="Acidic residues" evidence="1">
    <location>
        <begin position="73"/>
        <end position="84"/>
    </location>
</feature>
<feature type="region of interest" description="Disordered" evidence="1">
    <location>
        <begin position="47"/>
        <end position="103"/>
    </location>
</feature>
<dbReference type="AlphaFoldDB" id="A0AAD2H938"/>
<evidence type="ECO:0000313" key="3">
    <source>
        <dbReference type="Proteomes" id="UP001295794"/>
    </source>
</evidence>
<proteinExistence type="predicted"/>
<evidence type="ECO:0000256" key="1">
    <source>
        <dbReference type="SAM" id="MobiDB-lite"/>
    </source>
</evidence>